<protein>
    <submittedName>
        <fullName evidence="3">Ig-like protein group 2</fullName>
    </submittedName>
</protein>
<evidence type="ECO:0000313" key="4">
    <source>
        <dbReference type="Proteomes" id="UP000245634"/>
    </source>
</evidence>
<dbReference type="PROSITE" id="PS51272">
    <property type="entry name" value="SLH"/>
    <property type="match status" value="3"/>
</dbReference>
<dbReference type="InterPro" id="IPR001119">
    <property type="entry name" value="SLH_dom"/>
</dbReference>
<evidence type="ECO:0000259" key="2">
    <source>
        <dbReference type="PROSITE" id="PS51272"/>
    </source>
</evidence>
<dbReference type="Pfam" id="PF00395">
    <property type="entry name" value="SLH"/>
    <property type="match status" value="3"/>
</dbReference>
<feature type="chain" id="PRO_5038947149" evidence="1">
    <location>
        <begin position="28"/>
        <end position="1229"/>
    </location>
</feature>
<dbReference type="AlphaFoldDB" id="A0A316DAR8"/>
<keyword evidence="4" id="KW-1185">Reference proteome</keyword>
<dbReference type="GO" id="GO:0005509">
    <property type="term" value="F:calcium ion binding"/>
    <property type="evidence" value="ECO:0007669"/>
    <property type="project" value="InterPro"/>
</dbReference>
<reference evidence="3 4" key="1">
    <citation type="submission" date="2018-05" db="EMBL/GenBank/DDBJ databases">
        <title>Genomic Encyclopedia of Type Strains, Phase IV (KMG-IV): sequencing the most valuable type-strain genomes for metagenomic binning, comparative biology and taxonomic classification.</title>
        <authorList>
            <person name="Goeker M."/>
        </authorList>
    </citation>
    <scope>NUCLEOTIDE SEQUENCE [LARGE SCALE GENOMIC DNA]</scope>
    <source>
        <strain evidence="3 4">DSM 18773</strain>
    </source>
</reference>
<sequence length="1229" mass="129038">MKNQRTNWLIATLAMSTILAPNSFVSAASAATDATQKTVTSATPSLLFHDLQGVSAERQDSIRRAVQAGLLHGDSSGSFRPADTLTREEMAVLLTQALQLPLGSTASTYSDVQPNGWASRYIEAVRNAGMMVGDGNGSFRPTDFINREELAVLLMRAAQLPLSADATDSSSIKDWNGISPWAQPFVNTALQAGAMQAVETGFQPSTPVQRQDIAEMLLATFFPTERPAFLQRVEDGKVWINGVAYQLSDSVKGVLHPENSAILQGAKVQFTAVDRTIKSITKLELHASGQAAAAQSAEFSGNLTLDGHGATLDGDLILAGNYLTVSNLTVAHDFQITPELTNDFSAHHLQVQGKTLIQGGDQDTVLFEASQLQSVEVSKQDVHVVALGNSSVQQMTLSSDATITNDSTSTLQQVTLATGAQQVNLQGSVKQVVINSAQATTLTGQAEIGNVVVNSSAPVTLNSTGTVGNLQVNNAASSVKVSSNTKVSNVSLAAGVPAAAVSGATPSVGITNTAPILLSSIPNQFFTVGDSDLQIDASAYFTDAEQSALLYGVSPTNSTICKATVTGTIINLTALSKGTVTISVIADDQVGKRTGTNFKVTVNAPPASAGILDQTKILGTGDVSLSLNTLFTDADNDPLTYQVTVADPTIATFNLTSDQLTLTPAQVGSTAVTVKATDGRGGVLTKTFQLQVAPVPNQQPVVQQTPSNQALTVGSADYTLDLAPLFQDPDNDALTYEVVSSDPTKATVSVTGTQATVHALTSGTTTIQLKAKDGRGGEVTTSFDVTVNDVPAISALPAQTLQVGDAPTVLDLSSYLSDPDNDTLTLSAVSANTNIATVSVTNQQLTLTPLAAGQTTVTVTVDDGHGGVTSAPISVTVTAAPGPVGNNQAPVAVSTIYEQVLTSGVTNARSFDLTNLFQDGDGDTMTFTAIADTPQIANISVAGSMLTLTPDSVAGSTTVTITADDGHGGTATYNFAVRNAPTVSNGYIEIATKQGVADVSYDLSTLFPGQTSFKVYEGTPDSTFTGPTTLSGKVWTGTAAMPYVWLVGADGRSVVLHVTSTPQGAPELFFSEYLDGGDGRIAIELFYKGDGDPAHKAEGYEIEVHQYMKATNSMNVWTRAIFPTWPNMPYIFIDSIFYDAFDITNITYYNDELSLYNPQSFNTVALVLKKNGQVVDVLGDPNSHNQFLPNGGTIIRKQGIFTGSQAFGLYGEWNLFPKDTYQFLGRHTL</sequence>
<dbReference type="Gene3D" id="2.60.40.1080">
    <property type="match status" value="1"/>
</dbReference>
<organism evidence="3 4">
    <name type="scientific">Tumebacillus permanentifrigoris</name>
    <dbReference type="NCBI Taxonomy" id="378543"/>
    <lineage>
        <taxon>Bacteria</taxon>
        <taxon>Bacillati</taxon>
        <taxon>Bacillota</taxon>
        <taxon>Bacilli</taxon>
        <taxon>Bacillales</taxon>
        <taxon>Alicyclobacillaceae</taxon>
        <taxon>Tumebacillus</taxon>
    </lineage>
</organism>
<feature type="domain" description="SLH" evidence="2">
    <location>
        <begin position="105"/>
        <end position="168"/>
    </location>
</feature>
<dbReference type="Pfam" id="PF17963">
    <property type="entry name" value="Big_9"/>
    <property type="match status" value="2"/>
</dbReference>
<evidence type="ECO:0000313" key="3">
    <source>
        <dbReference type="EMBL" id="PWK14902.1"/>
    </source>
</evidence>
<evidence type="ECO:0000256" key="1">
    <source>
        <dbReference type="SAM" id="SignalP"/>
    </source>
</evidence>
<accession>A0A316DAR8</accession>
<feature type="signal peptide" evidence="1">
    <location>
        <begin position="1"/>
        <end position="27"/>
    </location>
</feature>
<dbReference type="RefSeq" id="WP_109687289.1">
    <property type="nucleotide sequence ID" value="NZ_QGGL01000004.1"/>
</dbReference>
<dbReference type="InterPro" id="IPR003343">
    <property type="entry name" value="Big_2"/>
</dbReference>
<dbReference type="GO" id="GO:0016020">
    <property type="term" value="C:membrane"/>
    <property type="evidence" value="ECO:0007669"/>
    <property type="project" value="InterPro"/>
</dbReference>
<dbReference type="EMBL" id="QGGL01000004">
    <property type="protein sequence ID" value="PWK14902.1"/>
    <property type="molecule type" value="Genomic_DNA"/>
</dbReference>
<feature type="domain" description="SLH" evidence="2">
    <location>
        <begin position="45"/>
        <end position="104"/>
    </location>
</feature>
<name>A0A316DAR8_9BACL</name>
<proteinExistence type="predicted"/>
<dbReference type="SMART" id="SM00635">
    <property type="entry name" value="BID_2"/>
    <property type="match status" value="4"/>
</dbReference>
<keyword evidence="1" id="KW-0732">Signal</keyword>
<dbReference type="SUPFAM" id="SSF49313">
    <property type="entry name" value="Cadherin-like"/>
    <property type="match status" value="1"/>
</dbReference>
<dbReference type="Proteomes" id="UP000245634">
    <property type="component" value="Unassembled WGS sequence"/>
</dbReference>
<comment type="caution">
    <text evidence="3">The sequence shown here is derived from an EMBL/GenBank/DDBJ whole genome shotgun (WGS) entry which is preliminary data.</text>
</comment>
<dbReference type="InterPro" id="IPR013783">
    <property type="entry name" value="Ig-like_fold"/>
</dbReference>
<dbReference type="OrthoDB" id="57539at2"/>
<gene>
    <name evidence="3" type="ORF">C7459_104104</name>
</gene>
<dbReference type="Gene3D" id="2.60.40.10">
    <property type="entry name" value="Immunoglobulins"/>
    <property type="match status" value="3"/>
</dbReference>
<feature type="domain" description="SLH" evidence="2">
    <location>
        <begin position="169"/>
        <end position="231"/>
    </location>
</feature>
<dbReference type="InterPro" id="IPR015919">
    <property type="entry name" value="Cadherin-like_sf"/>
</dbReference>